<dbReference type="Pfam" id="PF10988">
    <property type="entry name" value="DUF2807"/>
    <property type="match status" value="1"/>
</dbReference>
<keyword evidence="3" id="KW-1185">Reference proteome</keyword>
<proteinExistence type="predicted"/>
<comment type="caution">
    <text evidence="2">The sequence shown here is derived from an EMBL/GenBank/DDBJ whole genome shotgun (WGS) entry which is preliminary data.</text>
</comment>
<dbReference type="RefSeq" id="WP_188817361.1">
    <property type="nucleotide sequence ID" value="NZ_BMLK01000001.1"/>
</dbReference>
<sequence length="237" mass="25829">MFRKLLIVFASGVILSIVAFSAAWLVGGDKFRQEFRENDGWHWDIGDDDDYAGPRKSRTFTVEPGTRLAMEIPVELSFTRGDKAEMIVSGPNKLVDRVVWEDGHLSIPGTVNMRHGLKVKITAPEISGLDLDAPGDVTLIDMQQDQFRLKSEGAVNLDAGGKVRKIMVTSEGAGNIDLEKLDVEDATVRMDGVGNVTIGATNLVDVTINGAGHLTLTRKPKTLRSQINGIGSVDHDY</sequence>
<reference evidence="3" key="1">
    <citation type="journal article" date="2019" name="Int. J. Syst. Evol. Microbiol.">
        <title>The Global Catalogue of Microorganisms (GCM) 10K type strain sequencing project: providing services to taxonomists for standard genome sequencing and annotation.</title>
        <authorList>
            <consortium name="The Broad Institute Genomics Platform"/>
            <consortium name="The Broad Institute Genome Sequencing Center for Infectious Disease"/>
            <person name="Wu L."/>
            <person name="Ma J."/>
        </authorList>
    </citation>
    <scope>NUCLEOTIDE SEQUENCE [LARGE SCALE GENOMIC DNA]</scope>
    <source>
        <strain evidence="3">CGMCC 1.6784</strain>
    </source>
</reference>
<dbReference type="Gene3D" id="2.160.20.120">
    <property type="match status" value="1"/>
</dbReference>
<dbReference type="Proteomes" id="UP000605099">
    <property type="component" value="Unassembled WGS sequence"/>
</dbReference>
<evidence type="ECO:0000313" key="2">
    <source>
        <dbReference type="EMBL" id="GGN40848.1"/>
    </source>
</evidence>
<protein>
    <recommendedName>
        <fullName evidence="1">Putative auto-transporter adhesin head GIN domain-containing protein</fullName>
    </recommendedName>
</protein>
<dbReference type="EMBL" id="BMLK01000001">
    <property type="protein sequence ID" value="GGN40848.1"/>
    <property type="molecule type" value="Genomic_DNA"/>
</dbReference>
<organism evidence="2 3">
    <name type="scientific">Novosphingobium indicum</name>
    <dbReference type="NCBI Taxonomy" id="462949"/>
    <lineage>
        <taxon>Bacteria</taxon>
        <taxon>Pseudomonadati</taxon>
        <taxon>Pseudomonadota</taxon>
        <taxon>Alphaproteobacteria</taxon>
        <taxon>Sphingomonadales</taxon>
        <taxon>Sphingomonadaceae</taxon>
        <taxon>Novosphingobium</taxon>
    </lineage>
</organism>
<dbReference type="InterPro" id="IPR021255">
    <property type="entry name" value="DUF2807"/>
</dbReference>
<gene>
    <name evidence="2" type="ORF">GCM10011349_02130</name>
</gene>
<feature type="domain" description="Putative auto-transporter adhesin head GIN" evidence="1">
    <location>
        <begin position="70"/>
        <end position="218"/>
    </location>
</feature>
<accession>A0ABQ2J5W3</accession>
<name>A0ABQ2J5W3_9SPHN</name>
<evidence type="ECO:0000313" key="3">
    <source>
        <dbReference type="Proteomes" id="UP000605099"/>
    </source>
</evidence>
<evidence type="ECO:0000259" key="1">
    <source>
        <dbReference type="Pfam" id="PF10988"/>
    </source>
</evidence>